<evidence type="ECO:0000313" key="3">
    <source>
        <dbReference type="Proteomes" id="UP001607303"/>
    </source>
</evidence>
<proteinExistence type="predicted"/>
<comment type="caution">
    <text evidence="2">The sequence shown here is derived from an EMBL/GenBank/DDBJ whole genome shotgun (WGS) entry which is preliminary data.</text>
</comment>
<reference evidence="2 3" key="1">
    <citation type="journal article" date="2024" name="Ann. Entomol. Soc. Am.">
        <title>Genomic analyses of the southern and eastern yellowjacket wasps (Hymenoptera: Vespidae) reveal evolutionary signatures of social life.</title>
        <authorList>
            <person name="Catto M.A."/>
            <person name="Caine P.B."/>
            <person name="Orr S.E."/>
            <person name="Hunt B.G."/>
            <person name="Goodisman M.A.D."/>
        </authorList>
    </citation>
    <scope>NUCLEOTIDE SEQUENCE [LARGE SCALE GENOMIC DNA]</scope>
    <source>
        <strain evidence="2">232</strain>
        <tissue evidence="2">Head and thorax</tissue>
    </source>
</reference>
<evidence type="ECO:0000313" key="2">
    <source>
        <dbReference type="EMBL" id="KAL2748530.1"/>
    </source>
</evidence>
<name>A0ABD2CTU2_VESMC</name>
<dbReference type="PROSITE" id="PS50835">
    <property type="entry name" value="IG_LIKE"/>
    <property type="match status" value="1"/>
</dbReference>
<evidence type="ECO:0000259" key="1">
    <source>
        <dbReference type="PROSITE" id="PS50835"/>
    </source>
</evidence>
<gene>
    <name evidence="2" type="ORF">V1477_003173</name>
</gene>
<dbReference type="InterPro" id="IPR013783">
    <property type="entry name" value="Ig-like_fold"/>
</dbReference>
<dbReference type="SUPFAM" id="SSF48726">
    <property type="entry name" value="Immunoglobulin"/>
    <property type="match status" value="1"/>
</dbReference>
<dbReference type="Proteomes" id="UP001607303">
    <property type="component" value="Unassembled WGS sequence"/>
</dbReference>
<dbReference type="InterPro" id="IPR013151">
    <property type="entry name" value="Immunoglobulin_dom"/>
</dbReference>
<dbReference type="PANTHER" id="PTHR23279:SF5">
    <property type="entry name" value="DEFECTIVE PROBOSCIS EXTENSION RESPONSE 8, ISOFORM A"/>
    <property type="match status" value="1"/>
</dbReference>
<dbReference type="SMART" id="SM00409">
    <property type="entry name" value="IG"/>
    <property type="match status" value="1"/>
</dbReference>
<dbReference type="PANTHER" id="PTHR23279">
    <property type="entry name" value="DEFECTIVE PROBOSCIS EXTENSION RESPONSE DPR -RELATED"/>
    <property type="match status" value="1"/>
</dbReference>
<feature type="domain" description="Ig-like" evidence="1">
    <location>
        <begin position="104"/>
        <end position="196"/>
    </location>
</feature>
<feature type="non-terminal residue" evidence="2">
    <location>
        <position position="201"/>
    </location>
</feature>
<dbReference type="EMBL" id="JAYRBN010000031">
    <property type="protein sequence ID" value="KAL2748530.1"/>
    <property type="molecule type" value="Genomic_DNA"/>
</dbReference>
<dbReference type="FunFam" id="2.60.40.10:FF:000533">
    <property type="entry name" value="Uncharacterized protein, isoform A"/>
    <property type="match status" value="1"/>
</dbReference>
<organism evidence="2 3">
    <name type="scientific">Vespula maculifrons</name>
    <name type="common">Eastern yellow jacket</name>
    <name type="synonym">Wasp</name>
    <dbReference type="NCBI Taxonomy" id="7453"/>
    <lineage>
        <taxon>Eukaryota</taxon>
        <taxon>Metazoa</taxon>
        <taxon>Ecdysozoa</taxon>
        <taxon>Arthropoda</taxon>
        <taxon>Hexapoda</taxon>
        <taxon>Insecta</taxon>
        <taxon>Pterygota</taxon>
        <taxon>Neoptera</taxon>
        <taxon>Endopterygota</taxon>
        <taxon>Hymenoptera</taxon>
        <taxon>Apocrita</taxon>
        <taxon>Aculeata</taxon>
        <taxon>Vespoidea</taxon>
        <taxon>Vespidae</taxon>
        <taxon>Vespinae</taxon>
        <taxon>Vespula</taxon>
    </lineage>
</organism>
<dbReference type="InterPro" id="IPR003598">
    <property type="entry name" value="Ig_sub2"/>
</dbReference>
<dbReference type="Pfam" id="PF00047">
    <property type="entry name" value="ig"/>
    <property type="match status" value="1"/>
</dbReference>
<accession>A0ABD2CTU2</accession>
<dbReference type="InterPro" id="IPR003599">
    <property type="entry name" value="Ig_sub"/>
</dbReference>
<dbReference type="SMART" id="SM00408">
    <property type="entry name" value="IGc2"/>
    <property type="match status" value="1"/>
</dbReference>
<dbReference type="AlphaFoldDB" id="A0ABD2CTU2"/>
<dbReference type="InterPro" id="IPR007110">
    <property type="entry name" value="Ig-like_dom"/>
</dbReference>
<dbReference type="InterPro" id="IPR036179">
    <property type="entry name" value="Ig-like_dom_sf"/>
</dbReference>
<protein>
    <submittedName>
        <fullName evidence="2">Zwei Ig domain protein zig-8-like isoform X1</fullName>
    </submittedName>
</protein>
<dbReference type="Gene3D" id="2.60.40.10">
    <property type="entry name" value="Immunoglobulins"/>
    <property type="match status" value="1"/>
</dbReference>
<dbReference type="InterPro" id="IPR037448">
    <property type="entry name" value="Zig-8"/>
</dbReference>
<keyword evidence="3" id="KW-1185">Reference proteome</keyword>
<sequence>MISNPGPTPRLFPDGLTKIKDVHIENLRKVQCSSMATLPLDFRSGNELFYRGIETYEPINSRSRVSIDLCDSRRTRYKCDNIATSFIVFQARFKKIHLYTTSEPVTEITGGPDLFINKDSTINLTCLVRYAPEPPSTIIWSHNRQAINFDSPRGGISLITEKGPVTSSRLLIQKAIQEDSGLYTCSPNNTHPNSVRVHIVN</sequence>